<feature type="transmembrane region" description="Helical" evidence="6">
    <location>
        <begin position="137"/>
        <end position="160"/>
    </location>
</feature>
<reference evidence="8 9" key="1">
    <citation type="submission" date="2016-01" db="EMBL/GenBank/DDBJ databases">
        <title>Draft Genome Sequences of Seven Thermophilic Sporeformers Isolated from Foods.</title>
        <authorList>
            <person name="Berendsen E.M."/>
            <person name="Wells-Bennik M.H."/>
            <person name="Krawcyk A.O."/>
            <person name="De Jong A."/>
            <person name="Holsappel S."/>
            <person name="Eijlander R.T."/>
            <person name="Kuipers O.P."/>
        </authorList>
    </citation>
    <scope>NUCLEOTIDE SEQUENCE [LARGE SCALE GENOMIC DNA]</scope>
    <source>
        <strain evidence="8 9">B4135</strain>
    </source>
</reference>
<organism evidence="8 9">
    <name type="scientific">Caldibacillus debilis</name>
    <dbReference type="NCBI Taxonomy" id="301148"/>
    <lineage>
        <taxon>Bacteria</taxon>
        <taxon>Bacillati</taxon>
        <taxon>Bacillota</taxon>
        <taxon>Bacilli</taxon>
        <taxon>Bacillales</taxon>
        <taxon>Bacillaceae</taxon>
        <taxon>Caldibacillus</taxon>
    </lineage>
</organism>
<keyword evidence="5 6" id="KW-0472">Membrane</keyword>
<dbReference type="GO" id="GO:0005886">
    <property type="term" value="C:plasma membrane"/>
    <property type="evidence" value="ECO:0007669"/>
    <property type="project" value="UniProtKB-SubCell"/>
</dbReference>
<dbReference type="GO" id="GO:0055085">
    <property type="term" value="P:transmembrane transport"/>
    <property type="evidence" value="ECO:0007669"/>
    <property type="project" value="InterPro"/>
</dbReference>
<dbReference type="STRING" id="301148.B4135_2714"/>
<dbReference type="PROSITE" id="PS50928">
    <property type="entry name" value="ABC_TM1"/>
    <property type="match status" value="1"/>
</dbReference>
<dbReference type="AlphaFoldDB" id="A0A150LSV1"/>
<evidence type="ECO:0000256" key="4">
    <source>
        <dbReference type="ARBA" id="ARBA00022989"/>
    </source>
</evidence>
<dbReference type="OrthoDB" id="187395at2"/>
<evidence type="ECO:0000256" key="2">
    <source>
        <dbReference type="ARBA" id="ARBA00022448"/>
    </source>
</evidence>
<dbReference type="Pfam" id="PF00528">
    <property type="entry name" value="BPD_transp_1"/>
    <property type="match status" value="1"/>
</dbReference>
<proteinExistence type="inferred from homology"/>
<dbReference type="InterPro" id="IPR000515">
    <property type="entry name" value="MetI-like"/>
</dbReference>
<dbReference type="Gene3D" id="1.10.3720.10">
    <property type="entry name" value="MetI-like"/>
    <property type="match status" value="1"/>
</dbReference>
<protein>
    <recommendedName>
        <fullName evidence="7">ABC transmembrane type-1 domain-containing protein</fullName>
    </recommendedName>
</protein>
<comment type="caution">
    <text evidence="8">The sequence shown here is derived from an EMBL/GenBank/DDBJ whole genome shotgun (WGS) entry which is preliminary data.</text>
</comment>
<gene>
    <name evidence="8" type="ORF">B4135_2714</name>
</gene>
<feature type="transmembrane region" description="Helical" evidence="6">
    <location>
        <begin position="12"/>
        <end position="33"/>
    </location>
</feature>
<feature type="transmembrane region" description="Helical" evidence="6">
    <location>
        <begin position="105"/>
        <end position="125"/>
    </location>
</feature>
<comment type="similarity">
    <text evidence="6">Belongs to the binding-protein-dependent transport system permease family.</text>
</comment>
<evidence type="ECO:0000256" key="5">
    <source>
        <dbReference type="ARBA" id="ARBA00023136"/>
    </source>
</evidence>
<dbReference type="PANTHER" id="PTHR43879">
    <property type="entry name" value="ABC TRANSPORTER PERMEASE PROTEIN"/>
    <property type="match status" value="1"/>
</dbReference>
<feature type="transmembrane region" description="Helical" evidence="6">
    <location>
        <begin position="73"/>
        <end position="93"/>
    </location>
</feature>
<feature type="transmembrane region" description="Helical" evidence="6">
    <location>
        <begin position="238"/>
        <end position="259"/>
    </location>
</feature>
<evidence type="ECO:0000256" key="3">
    <source>
        <dbReference type="ARBA" id="ARBA00022692"/>
    </source>
</evidence>
<evidence type="ECO:0000313" key="8">
    <source>
        <dbReference type="EMBL" id="KYD15146.1"/>
    </source>
</evidence>
<accession>A0A150LSV1</accession>
<feature type="domain" description="ABC transmembrane type-1" evidence="7">
    <location>
        <begin position="69"/>
        <end position="259"/>
    </location>
</feature>
<keyword evidence="2 6" id="KW-0813">Transport</keyword>
<keyword evidence="4 6" id="KW-1133">Transmembrane helix</keyword>
<sequence length="274" mass="30545">MIAMAVLKRSLIYLVLIVCSIFFFMPVYVMVITSVKPLEEVSLAGMWSLPSKIDFTSYSEAFGKLAPNFLNSVYLVVPATVLSALLGAMNGYVLSKWRFKGSETLFTFMLFGMFIPYQSILIPLIQFLRDIGLYNTIPGLILVHVVYGIPITTLMFRNFYASIPDEMIESAKIDGAGFIKIFRHIMLPLSVSGFVVVGIWQFTNIWNEFLFAVTITQSDKQPIMVALQNLSGSQIVQWNVQMAGALLAALPTLFVYILLGKYFVRGLLAGSVKG</sequence>
<feature type="transmembrane region" description="Helical" evidence="6">
    <location>
        <begin position="181"/>
        <end position="202"/>
    </location>
</feature>
<evidence type="ECO:0000259" key="7">
    <source>
        <dbReference type="PROSITE" id="PS50928"/>
    </source>
</evidence>
<keyword evidence="3 6" id="KW-0812">Transmembrane</keyword>
<dbReference type="EMBL" id="LQYT01000072">
    <property type="protein sequence ID" value="KYD15146.1"/>
    <property type="molecule type" value="Genomic_DNA"/>
</dbReference>
<dbReference type="PATRIC" id="fig|301148.3.peg.220"/>
<dbReference type="SUPFAM" id="SSF161098">
    <property type="entry name" value="MetI-like"/>
    <property type="match status" value="1"/>
</dbReference>
<dbReference type="Proteomes" id="UP000075683">
    <property type="component" value="Unassembled WGS sequence"/>
</dbReference>
<name>A0A150LSV1_9BACI</name>
<dbReference type="InterPro" id="IPR035906">
    <property type="entry name" value="MetI-like_sf"/>
</dbReference>
<dbReference type="CDD" id="cd06261">
    <property type="entry name" value="TM_PBP2"/>
    <property type="match status" value="1"/>
</dbReference>
<comment type="subcellular location">
    <subcellularLocation>
        <location evidence="6">Cell membrane</location>
        <topology evidence="6">Multi-pass membrane protein</topology>
    </subcellularLocation>
    <subcellularLocation>
        <location evidence="1">Membrane</location>
        <topology evidence="1">Multi-pass membrane protein</topology>
    </subcellularLocation>
</comment>
<evidence type="ECO:0000313" key="9">
    <source>
        <dbReference type="Proteomes" id="UP000075683"/>
    </source>
</evidence>
<evidence type="ECO:0000256" key="1">
    <source>
        <dbReference type="ARBA" id="ARBA00004141"/>
    </source>
</evidence>
<dbReference type="PANTHER" id="PTHR43879:SF1">
    <property type="entry name" value="GLUCOSE IMPORT SYSTEM PERMEASE PROTEIN GLCU"/>
    <property type="match status" value="1"/>
</dbReference>
<evidence type="ECO:0000256" key="6">
    <source>
        <dbReference type="RuleBase" id="RU363032"/>
    </source>
</evidence>